<evidence type="ECO:0000313" key="7">
    <source>
        <dbReference type="Proteomes" id="UP001057291"/>
    </source>
</evidence>
<keyword evidence="7" id="KW-1185">Reference proteome</keyword>
<feature type="transmembrane region" description="Helical" evidence="5">
    <location>
        <begin position="31"/>
        <end position="53"/>
    </location>
</feature>
<proteinExistence type="predicted"/>
<dbReference type="InterPro" id="IPR007300">
    <property type="entry name" value="CidB/LrgB"/>
</dbReference>
<dbReference type="Pfam" id="PF04172">
    <property type="entry name" value="LrgB"/>
    <property type="match status" value="1"/>
</dbReference>
<evidence type="ECO:0000256" key="3">
    <source>
        <dbReference type="ARBA" id="ARBA00022989"/>
    </source>
</evidence>
<dbReference type="AlphaFoldDB" id="A0AAV4LBV3"/>
<evidence type="ECO:0000256" key="4">
    <source>
        <dbReference type="ARBA" id="ARBA00023136"/>
    </source>
</evidence>
<dbReference type="PANTHER" id="PTHR30249:SF3">
    <property type="entry name" value="MUREIN HYDROLASE EXPORT REGULATOR"/>
    <property type="match status" value="1"/>
</dbReference>
<feature type="transmembrane region" description="Helical" evidence="5">
    <location>
        <begin position="148"/>
        <end position="170"/>
    </location>
</feature>
<evidence type="ECO:0000256" key="2">
    <source>
        <dbReference type="ARBA" id="ARBA00022692"/>
    </source>
</evidence>
<accession>A0AAV4LBV3</accession>
<dbReference type="EMBL" id="BOQE01000001">
    <property type="protein sequence ID" value="GIM45276.1"/>
    <property type="molecule type" value="Genomic_DNA"/>
</dbReference>
<sequence>MEGHWGIISIWLTVCIYWFTKGIYKRWHYPFLTPVLICPLLLISILLSFHISYPTYMTGAKWLSDLLEPATVAFAVPMYKHFHLLKKHARELLTSVITGCIVSVLSSVLFALGVHLNPQVINSLIPRSVTTPIAIVISQMIGGTATMTAVFVIMTGIIGSIVGPLIIRYLPIRTALAKGAMFGMGAHGIGTSKAFE</sequence>
<comment type="caution">
    <text evidence="6">The sequence shown here is derived from an EMBL/GenBank/DDBJ whole genome shotgun (WGS) entry which is preliminary data.</text>
</comment>
<protein>
    <recommendedName>
        <fullName evidence="8">LrgB family protein</fullName>
    </recommendedName>
</protein>
<keyword evidence="2 5" id="KW-0812">Transmembrane</keyword>
<keyword evidence="4 5" id="KW-0472">Membrane</keyword>
<organism evidence="6 7">
    <name type="scientific">Collibacillus ludicampi</name>
    <dbReference type="NCBI Taxonomy" id="2771369"/>
    <lineage>
        <taxon>Bacteria</taxon>
        <taxon>Bacillati</taxon>
        <taxon>Bacillota</taxon>
        <taxon>Bacilli</taxon>
        <taxon>Bacillales</taxon>
        <taxon>Alicyclobacillaceae</taxon>
        <taxon>Collibacillus</taxon>
    </lineage>
</organism>
<name>A0AAV4LBV3_9BACL</name>
<dbReference type="PANTHER" id="PTHR30249">
    <property type="entry name" value="PUTATIVE SEROTONIN TRANSPORTER"/>
    <property type="match status" value="1"/>
</dbReference>
<evidence type="ECO:0008006" key="8">
    <source>
        <dbReference type="Google" id="ProtNLM"/>
    </source>
</evidence>
<feature type="transmembrane region" description="Helical" evidence="5">
    <location>
        <begin position="92"/>
        <end position="112"/>
    </location>
</feature>
<evidence type="ECO:0000256" key="1">
    <source>
        <dbReference type="ARBA" id="ARBA00004141"/>
    </source>
</evidence>
<dbReference type="Proteomes" id="UP001057291">
    <property type="component" value="Unassembled WGS sequence"/>
</dbReference>
<evidence type="ECO:0000313" key="6">
    <source>
        <dbReference type="EMBL" id="GIM45276.1"/>
    </source>
</evidence>
<dbReference type="RefSeq" id="WP_369414667.1">
    <property type="nucleotide sequence ID" value="NZ_BOQE01000001.1"/>
</dbReference>
<evidence type="ECO:0000256" key="5">
    <source>
        <dbReference type="SAM" id="Phobius"/>
    </source>
</evidence>
<feature type="transmembrane region" description="Helical" evidence="5">
    <location>
        <begin position="6"/>
        <end position="24"/>
    </location>
</feature>
<keyword evidence="3 5" id="KW-1133">Transmembrane helix</keyword>
<reference evidence="6" key="1">
    <citation type="journal article" date="2023" name="Int. J. Syst. Evol. Microbiol.">
        <title>Collibacillus ludicampi gen. nov., sp. nov., a new soil bacterium of the family Alicyclobacillaceae.</title>
        <authorList>
            <person name="Jojima T."/>
            <person name="Ioku Y."/>
            <person name="Fukuta Y."/>
            <person name="Shirasaka N."/>
            <person name="Matsumura Y."/>
            <person name="Mori M."/>
        </authorList>
    </citation>
    <scope>NUCLEOTIDE SEQUENCE</scope>
    <source>
        <strain evidence="6">TP075</strain>
    </source>
</reference>
<gene>
    <name evidence="6" type="ORF">DNHGIG_08250</name>
</gene>
<comment type="subcellular location">
    <subcellularLocation>
        <location evidence="1">Membrane</location>
        <topology evidence="1">Multi-pass membrane protein</topology>
    </subcellularLocation>
</comment>
<dbReference type="GO" id="GO:0016020">
    <property type="term" value="C:membrane"/>
    <property type="evidence" value="ECO:0007669"/>
    <property type="project" value="UniProtKB-SubCell"/>
</dbReference>